<dbReference type="InterPro" id="IPR032675">
    <property type="entry name" value="LRR_dom_sf"/>
</dbReference>
<dbReference type="InParanoid" id="A0A067N856"/>
<sequence length="516" mass="58051">MSDLSSKCVDVELGGEAPAFPRLMETQIAGDNVLALGACQRDEHGLRRARSHTALPTTRHIPPEVLCEIFMFYGQFHDYRASKLNQLCLVDRTWHSVAMATPRLWCRIRIGADSPESDYTVDLADDEERSRNERRIEGLIRYTSRSGIAPLDVSIYHVGWEQGYPDILMALRPSMKRWRGLHVVNEDKEGPYKTLSFCVDALPSLERLSLCNYSEDAVVSAPDPLHSVPASSLKELTMEGVRSVPCTLFTSFAPDRSPPLPWLQGLTSLTLKHVEYDFDPFYSGNICIALHEARSLESLTLDMQPLFWPDDSELVHIEMPALRYLCIRVGYARECLRCFTAPALEFLWFGDFFDDIEYLDRCAHALTEFIDRSAPPLRELYISDDGLDTDLLCESVLSTLHELEALTLIGAVIPEDGMRLLWAPMDSSGAWACPRLRSFSATNASAAYFLRLLEARNPPLDSPVKFNINMPARVTHVGCMLDAQDMEAIAEVLGSYPTRVDLDLVNVELPDASTWL</sequence>
<dbReference type="STRING" id="930990.A0A067N856"/>
<evidence type="ECO:0000313" key="2">
    <source>
        <dbReference type="Proteomes" id="UP000027195"/>
    </source>
</evidence>
<dbReference type="OrthoDB" id="2823598at2759"/>
<dbReference type="SUPFAM" id="SSF52047">
    <property type="entry name" value="RNI-like"/>
    <property type="match status" value="1"/>
</dbReference>
<dbReference type="Gene3D" id="3.80.10.10">
    <property type="entry name" value="Ribonuclease Inhibitor"/>
    <property type="match status" value="1"/>
</dbReference>
<dbReference type="EMBL" id="KL198018">
    <property type="protein sequence ID" value="KDQ20292.1"/>
    <property type="molecule type" value="Genomic_DNA"/>
</dbReference>
<organism evidence="1 2">
    <name type="scientific">Botryobasidium botryosum (strain FD-172 SS1)</name>
    <dbReference type="NCBI Taxonomy" id="930990"/>
    <lineage>
        <taxon>Eukaryota</taxon>
        <taxon>Fungi</taxon>
        <taxon>Dikarya</taxon>
        <taxon>Basidiomycota</taxon>
        <taxon>Agaricomycotina</taxon>
        <taxon>Agaricomycetes</taxon>
        <taxon>Cantharellales</taxon>
        <taxon>Botryobasidiaceae</taxon>
        <taxon>Botryobasidium</taxon>
    </lineage>
</organism>
<dbReference type="HOGENOM" id="CLU_039197_0_0_1"/>
<gene>
    <name evidence="1" type="ORF">BOTBODRAFT_392782</name>
</gene>
<protein>
    <submittedName>
        <fullName evidence="1">Uncharacterized protein</fullName>
    </submittedName>
</protein>
<proteinExistence type="predicted"/>
<reference evidence="2" key="1">
    <citation type="journal article" date="2014" name="Proc. Natl. Acad. Sci. U.S.A.">
        <title>Extensive sampling of basidiomycete genomes demonstrates inadequacy of the white-rot/brown-rot paradigm for wood decay fungi.</title>
        <authorList>
            <person name="Riley R."/>
            <person name="Salamov A.A."/>
            <person name="Brown D.W."/>
            <person name="Nagy L.G."/>
            <person name="Floudas D."/>
            <person name="Held B.W."/>
            <person name="Levasseur A."/>
            <person name="Lombard V."/>
            <person name="Morin E."/>
            <person name="Otillar R."/>
            <person name="Lindquist E.A."/>
            <person name="Sun H."/>
            <person name="LaButti K.M."/>
            <person name="Schmutz J."/>
            <person name="Jabbour D."/>
            <person name="Luo H."/>
            <person name="Baker S.E."/>
            <person name="Pisabarro A.G."/>
            <person name="Walton J.D."/>
            <person name="Blanchette R.A."/>
            <person name="Henrissat B."/>
            <person name="Martin F."/>
            <person name="Cullen D."/>
            <person name="Hibbett D.S."/>
            <person name="Grigoriev I.V."/>
        </authorList>
    </citation>
    <scope>NUCLEOTIDE SEQUENCE [LARGE SCALE GENOMIC DNA]</scope>
    <source>
        <strain evidence="2">FD-172 SS1</strain>
    </source>
</reference>
<dbReference type="Proteomes" id="UP000027195">
    <property type="component" value="Unassembled WGS sequence"/>
</dbReference>
<dbReference type="AlphaFoldDB" id="A0A067N856"/>
<evidence type="ECO:0000313" key="1">
    <source>
        <dbReference type="EMBL" id="KDQ20292.1"/>
    </source>
</evidence>
<accession>A0A067N856</accession>
<keyword evidence="2" id="KW-1185">Reference proteome</keyword>
<name>A0A067N856_BOTB1</name>